<keyword evidence="2 7" id="KW-0436">Ligase</keyword>
<dbReference type="EMBL" id="JZDQ02000028">
    <property type="protein sequence ID" value="OIJ25192.1"/>
    <property type="molecule type" value="Genomic_DNA"/>
</dbReference>
<keyword evidence="3" id="KW-0276">Fatty acid metabolism</keyword>
<dbReference type="Pfam" id="PF23562">
    <property type="entry name" value="AMP-binding_C_3"/>
    <property type="match status" value="1"/>
</dbReference>
<dbReference type="PANTHER" id="PTHR43272:SF32">
    <property type="entry name" value="AMP-DEPENDENT SYNTHETASE_LIGASE DOMAIN-CONTAINING PROTEIN"/>
    <property type="match status" value="1"/>
</dbReference>
<comment type="similarity">
    <text evidence="1">Belongs to the ATP-dependent AMP-binding enzyme family.</text>
</comment>
<dbReference type="GO" id="GO:0016020">
    <property type="term" value="C:membrane"/>
    <property type="evidence" value="ECO:0007669"/>
    <property type="project" value="TreeGrafter"/>
</dbReference>
<feature type="domain" description="AMP-dependent synthetase/ligase" evidence="6">
    <location>
        <begin position="25"/>
        <end position="444"/>
    </location>
</feature>
<dbReference type="RefSeq" id="WP_045550079.1">
    <property type="nucleotide sequence ID" value="NZ_JZDQ02000028.1"/>
</dbReference>
<dbReference type="InterPro" id="IPR042099">
    <property type="entry name" value="ANL_N_sf"/>
</dbReference>
<organism evidence="7 8">
    <name type="scientific">Nocardioides luteus</name>
    <dbReference type="NCBI Taxonomy" id="1844"/>
    <lineage>
        <taxon>Bacteria</taxon>
        <taxon>Bacillati</taxon>
        <taxon>Actinomycetota</taxon>
        <taxon>Actinomycetes</taxon>
        <taxon>Propionibacteriales</taxon>
        <taxon>Nocardioidaceae</taxon>
        <taxon>Nocardioides</taxon>
    </lineage>
</organism>
<evidence type="ECO:0000256" key="2">
    <source>
        <dbReference type="ARBA" id="ARBA00022598"/>
    </source>
</evidence>
<dbReference type="AlphaFoldDB" id="A0A1J4N3Q4"/>
<sequence>MPTQSAIDLAFLDEMPANFALHFLNRVKATPDAEAFRYPVVGSTAPDGGEEWKSLTWKEASDQASRLAAGLVSLGLELEQRVGIASTTRYEWILADLAVMLAGGATTTVYPTTNVEDTAYILGDAECRFVFAEDDGQLAKIAEKAADLPEIVKVITFDGATDGERVIGLDDLAAIGDKYLADHPDLIEETAAKITADHLATLVYTSGTTGRPKGVRLLHRAWVYEGEAVRVRGDVLGPDDLQFLWLPMSHVFGKVLLSIQIACGFPTAIDGRMDKIVDNLSIVKPTFMGAAPRIFEKVHSRIVMMTEADGGIKKKLFDAAFANGIARDRLLREGKPVPAKMALQHAVLDKLVLSKVRDRFGGRVRFFISGSAPLNRDIAEWFRAAGILIMEGYGSTENAAGAAVGTLEENKLGTVGKAFPGSEVKIGDNDELLIRGPHVMPGYHNLPEETAKALDAEGWYHTGDKASIDDEGYITITGRIKELFKTSGGKYVAPPAIESKFAALCPYASQFLVFGANRNFVSALITLDPESITAWGASHGLEGKSYEEIVTSPQVRELIGGYVDELNAGLNRWETIKKWEILEHDLTVERGELTPSLKVKRNVVEEREQARIDAFYAGS</sequence>
<proteinExistence type="inferred from homology"/>
<reference evidence="7" key="1">
    <citation type="submission" date="2016-10" db="EMBL/GenBank/DDBJ databases">
        <title>Draft Genome Sequence of Nocardioides luteus Strain BAFB, an Alkane-Degrading Bacterium Isolated from JP-7 Polluted Soil.</title>
        <authorList>
            <person name="Brown L."/>
            <person name="Ruiz O.N."/>
            <person name="Gunasekera T."/>
        </authorList>
    </citation>
    <scope>NUCLEOTIDE SEQUENCE [LARGE SCALE GENOMIC DNA]</scope>
    <source>
        <strain evidence="7">BAFB</strain>
    </source>
</reference>
<dbReference type="STRING" id="1844.UG56_019210"/>
<comment type="caution">
    <text evidence="7">The sequence shown here is derived from an EMBL/GenBank/DDBJ whole genome shotgun (WGS) entry which is preliminary data.</text>
</comment>
<dbReference type="InterPro" id="IPR000873">
    <property type="entry name" value="AMP-dep_synth/lig_dom"/>
</dbReference>
<dbReference type="PANTHER" id="PTHR43272">
    <property type="entry name" value="LONG-CHAIN-FATTY-ACID--COA LIGASE"/>
    <property type="match status" value="1"/>
</dbReference>
<evidence type="ECO:0000256" key="1">
    <source>
        <dbReference type="ARBA" id="ARBA00006432"/>
    </source>
</evidence>
<accession>A0A1J4N3Q4</accession>
<evidence type="ECO:0000256" key="5">
    <source>
        <dbReference type="ARBA" id="ARBA00032875"/>
    </source>
</evidence>
<evidence type="ECO:0000256" key="3">
    <source>
        <dbReference type="ARBA" id="ARBA00022832"/>
    </source>
</evidence>
<dbReference type="SUPFAM" id="SSF56801">
    <property type="entry name" value="Acetyl-CoA synthetase-like"/>
    <property type="match status" value="1"/>
</dbReference>
<evidence type="ECO:0000313" key="7">
    <source>
        <dbReference type="EMBL" id="OIJ25192.1"/>
    </source>
</evidence>
<evidence type="ECO:0000259" key="6">
    <source>
        <dbReference type="Pfam" id="PF00501"/>
    </source>
</evidence>
<dbReference type="PROSITE" id="PS00455">
    <property type="entry name" value="AMP_BINDING"/>
    <property type="match status" value="1"/>
</dbReference>
<evidence type="ECO:0000313" key="8">
    <source>
        <dbReference type="Proteomes" id="UP000033772"/>
    </source>
</evidence>
<dbReference type="Gene3D" id="3.40.50.12780">
    <property type="entry name" value="N-terminal domain of ligase-like"/>
    <property type="match status" value="1"/>
</dbReference>
<dbReference type="OrthoDB" id="9803968at2"/>
<gene>
    <name evidence="7" type="ORF">UG56_019210</name>
</gene>
<name>A0A1J4N3Q4_9ACTN</name>
<dbReference type="GO" id="GO:0004467">
    <property type="term" value="F:long-chain fatty acid-CoA ligase activity"/>
    <property type="evidence" value="ECO:0007669"/>
    <property type="project" value="TreeGrafter"/>
</dbReference>
<keyword evidence="4" id="KW-0443">Lipid metabolism</keyword>
<dbReference type="Proteomes" id="UP000033772">
    <property type="component" value="Unassembled WGS sequence"/>
</dbReference>
<evidence type="ECO:0000256" key="4">
    <source>
        <dbReference type="ARBA" id="ARBA00023098"/>
    </source>
</evidence>
<protein>
    <recommendedName>
        <fullName evidence="5">Acyl-CoA synthetase</fullName>
    </recommendedName>
</protein>
<keyword evidence="8" id="KW-1185">Reference proteome</keyword>
<dbReference type="InterPro" id="IPR020845">
    <property type="entry name" value="AMP-binding_CS"/>
</dbReference>
<dbReference type="CDD" id="cd05907">
    <property type="entry name" value="VL_LC_FACS_like"/>
    <property type="match status" value="1"/>
</dbReference>
<dbReference type="Pfam" id="PF00501">
    <property type="entry name" value="AMP-binding"/>
    <property type="match status" value="1"/>
</dbReference>